<evidence type="ECO:0000256" key="5">
    <source>
        <dbReference type="ARBA" id="ARBA00022723"/>
    </source>
</evidence>
<accession>A0AAV5T9V9</accession>
<keyword evidence="8" id="KW-0411">Iron-sulfur</keyword>
<dbReference type="Gene3D" id="3.10.20.30">
    <property type="match status" value="1"/>
</dbReference>
<dbReference type="PROSITE" id="PS00197">
    <property type="entry name" value="2FE2S_FER_1"/>
    <property type="match status" value="1"/>
</dbReference>
<dbReference type="InterPro" id="IPR036884">
    <property type="entry name" value="2Fe-2S-bd_dom_sf"/>
</dbReference>
<evidence type="ECO:0000256" key="4">
    <source>
        <dbReference type="ARBA" id="ARBA00022714"/>
    </source>
</evidence>
<dbReference type="InterPro" id="IPR001041">
    <property type="entry name" value="2Fe-2S_ferredoxin-type"/>
</dbReference>
<dbReference type="EMBL" id="BTSX01000004">
    <property type="protein sequence ID" value="GMS92013.1"/>
    <property type="molecule type" value="Genomic_DNA"/>
</dbReference>
<evidence type="ECO:0000256" key="8">
    <source>
        <dbReference type="ARBA" id="ARBA00023014"/>
    </source>
</evidence>
<evidence type="ECO:0000256" key="2">
    <source>
        <dbReference type="ARBA" id="ARBA00001974"/>
    </source>
</evidence>
<keyword evidence="9" id="KW-0520">NAD</keyword>
<comment type="similarity">
    <text evidence="3">Belongs to the xanthine dehydrogenase family.</text>
</comment>
<sequence length="343" mass="37397">TFFLNGNEVSVENPDPELTLATFLRYQLDLTGTKLACEEGACGACTVAIARWNTQEQRARFVSANACITPLFLVDGSLVLTVEGIGTQKRLHPIQERLAAGNASQCGFCSPGFVMAAYALLRLRWSASQLGAWSLMMCRRVKVEYERLPAILTIEDAIAASSFLFPKPMAFGKSQVEIDGALLSAPILIEGEVSIGGQEHLYMETQSSIVIPEENDEWTVYSSTQNPSDAQYLCASVLGIPASKVVVKVKRLGGGFGGKQTCDRIAREPAIVAANKLRKPVSCVLHRSDDMAATGKRHPALFKYRVGIDDDGRLLAVHVVQYLQAGYSMDSSFWIASMIMYSD</sequence>
<feature type="non-terminal residue" evidence="12">
    <location>
        <position position="343"/>
    </location>
</feature>
<keyword evidence="6" id="KW-0560">Oxidoreductase</keyword>
<dbReference type="Proteomes" id="UP001432027">
    <property type="component" value="Unassembled WGS sequence"/>
</dbReference>
<dbReference type="SUPFAM" id="SSF54292">
    <property type="entry name" value="2Fe-2S ferredoxin-like"/>
    <property type="match status" value="1"/>
</dbReference>
<evidence type="ECO:0000256" key="3">
    <source>
        <dbReference type="ARBA" id="ARBA00006849"/>
    </source>
</evidence>
<evidence type="ECO:0000256" key="10">
    <source>
        <dbReference type="ARBA" id="ARBA00034078"/>
    </source>
</evidence>
<dbReference type="PROSITE" id="PS51085">
    <property type="entry name" value="2FE2S_FER_2"/>
    <property type="match status" value="1"/>
</dbReference>
<dbReference type="InterPro" id="IPR006058">
    <property type="entry name" value="2Fe2S_fd_BS"/>
</dbReference>
<dbReference type="InterPro" id="IPR002888">
    <property type="entry name" value="2Fe-2S-bd"/>
</dbReference>
<organism evidence="12 13">
    <name type="scientific">Pristionchus entomophagus</name>
    <dbReference type="NCBI Taxonomy" id="358040"/>
    <lineage>
        <taxon>Eukaryota</taxon>
        <taxon>Metazoa</taxon>
        <taxon>Ecdysozoa</taxon>
        <taxon>Nematoda</taxon>
        <taxon>Chromadorea</taxon>
        <taxon>Rhabditida</taxon>
        <taxon>Rhabditina</taxon>
        <taxon>Diplogasteromorpha</taxon>
        <taxon>Diplogasteroidea</taxon>
        <taxon>Neodiplogasteridae</taxon>
        <taxon>Pristionchus</taxon>
    </lineage>
</organism>
<dbReference type="CDD" id="cd00207">
    <property type="entry name" value="fer2"/>
    <property type="match status" value="1"/>
</dbReference>
<dbReference type="PANTHER" id="PTHR11908">
    <property type="entry name" value="XANTHINE DEHYDROGENASE"/>
    <property type="match status" value="1"/>
</dbReference>
<dbReference type="Pfam" id="PF00111">
    <property type="entry name" value="Fer2"/>
    <property type="match status" value="1"/>
</dbReference>
<evidence type="ECO:0000256" key="7">
    <source>
        <dbReference type="ARBA" id="ARBA00023004"/>
    </source>
</evidence>
<evidence type="ECO:0000256" key="9">
    <source>
        <dbReference type="ARBA" id="ARBA00023027"/>
    </source>
</evidence>
<gene>
    <name evidence="12" type="ORF">PENTCL1PPCAC_14188</name>
</gene>
<name>A0AAV5T9V9_9BILA</name>
<dbReference type="Gene3D" id="3.30.365.10">
    <property type="entry name" value="Aldehyde oxidase/xanthine dehydrogenase, molybdopterin binding domain"/>
    <property type="match status" value="2"/>
</dbReference>
<dbReference type="InterPro" id="IPR037165">
    <property type="entry name" value="AldOxase/xan_DH_Mopterin-bd_sf"/>
</dbReference>
<dbReference type="SUPFAM" id="SSF56003">
    <property type="entry name" value="Molybdenum cofactor-binding domain"/>
    <property type="match status" value="1"/>
</dbReference>
<protein>
    <recommendedName>
        <fullName evidence="11">2Fe-2S ferredoxin-type domain-containing protein</fullName>
    </recommendedName>
</protein>
<dbReference type="FunFam" id="3.10.20.30:FF:000012">
    <property type="entry name" value="Xanthine dehydrogenase/oxidase"/>
    <property type="match status" value="1"/>
</dbReference>
<dbReference type="GO" id="GO:0005506">
    <property type="term" value="F:iron ion binding"/>
    <property type="evidence" value="ECO:0007669"/>
    <property type="project" value="InterPro"/>
</dbReference>
<evidence type="ECO:0000259" key="11">
    <source>
        <dbReference type="PROSITE" id="PS51085"/>
    </source>
</evidence>
<proteinExistence type="inferred from homology"/>
<dbReference type="InterPro" id="IPR012675">
    <property type="entry name" value="Beta-grasp_dom_sf"/>
</dbReference>
<evidence type="ECO:0000256" key="1">
    <source>
        <dbReference type="ARBA" id="ARBA00001924"/>
    </source>
</evidence>
<dbReference type="FunFam" id="3.30.365.10:FF:000001">
    <property type="entry name" value="Xanthine dehydrogenase oxidase"/>
    <property type="match status" value="1"/>
</dbReference>
<dbReference type="Gene3D" id="3.90.1170.50">
    <property type="entry name" value="Aldehyde oxidase/xanthine dehydrogenase, a/b hammerhead"/>
    <property type="match status" value="1"/>
</dbReference>
<dbReference type="GO" id="GO:0016491">
    <property type="term" value="F:oxidoreductase activity"/>
    <property type="evidence" value="ECO:0007669"/>
    <property type="project" value="UniProtKB-KW"/>
</dbReference>
<dbReference type="Pfam" id="PF01799">
    <property type="entry name" value="Fer2_2"/>
    <property type="match status" value="1"/>
</dbReference>
<dbReference type="Pfam" id="PF02738">
    <property type="entry name" value="MoCoBD_1"/>
    <property type="match status" value="1"/>
</dbReference>
<keyword evidence="4" id="KW-0001">2Fe-2S</keyword>
<comment type="cofactor">
    <cofactor evidence="10">
        <name>[2Fe-2S] cluster</name>
        <dbReference type="ChEBI" id="CHEBI:190135"/>
    </cofactor>
</comment>
<dbReference type="SUPFAM" id="SSF47741">
    <property type="entry name" value="CO dehydrogenase ISP C-domain like"/>
    <property type="match status" value="1"/>
</dbReference>
<dbReference type="InterPro" id="IPR016208">
    <property type="entry name" value="Ald_Oxase/xanthine_DH-like"/>
</dbReference>
<dbReference type="Gene3D" id="1.10.150.120">
    <property type="entry name" value="[2Fe-2S]-binding domain"/>
    <property type="match status" value="1"/>
</dbReference>
<dbReference type="GO" id="GO:0051537">
    <property type="term" value="F:2 iron, 2 sulfur cluster binding"/>
    <property type="evidence" value="ECO:0007669"/>
    <property type="project" value="UniProtKB-KW"/>
</dbReference>
<reference evidence="12" key="1">
    <citation type="submission" date="2023-10" db="EMBL/GenBank/DDBJ databases">
        <title>Genome assembly of Pristionchus species.</title>
        <authorList>
            <person name="Yoshida K."/>
            <person name="Sommer R.J."/>
        </authorList>
    </citation>
    <scope>NUCLEOTIDE SEQUENCE</scope>
    <source>
        <strain evidence="12">RS0144</strain>
    </source>
</reference>
<evidence type="ECO:0000313" key="13">
    <source>
        <dbReference type="Proteomes" id="UP001432027"/>
    </source>
</evidence>
<dbReference type="InterPro" id="IPR036010">
    <property type="entry name" value="2Fe-2S_ferredoxin-like_sf"/>
</dbReference>
<comment type="caution">
    <text evidence="12">The sequence shown here is derived from an EMBL/GenBank/DDBJ whole genome shotgun (WGS) entry which is preliminary data.</text>
</comment>
<dbReference type="InterPro" id="IPR008274">
    <property type="entry name" value="AldOxase/xan_DH_MoCoBD1"/>
</dbReference>
<keyword evidence="5" id="KW-0479">Metal-binding</keyword>
<comment type="cofactor">
    <cofactor evidence="2">
        <name>FAD</name>
        <dbReference type="ChEBI" id="CHEBI:57692"/>
    </cofactor>
</comment>
<keyword evidence="13" id="KW-1185">Reference proteome</keyword>
<evidence type="ECO:0000313" key="12">
    <source>
        <dbReference type="EMBL" id="GMS92013.1"/>
    </source>
</evidence>
<keyword evidence="7" id="KW-0408">Iron</keyword>
<dbReference type="PANTHER" id="PTHR11908:SF139">
    <property type="entry name" value="XANTHINE DEHYDROGENASE-RELATED"/>
    <property type="match status" value="1"/>
</dbReference>
<comment type="cofactor">
    <cofactor evidence="1">
        <name>Mo-molybdopterin</name>
        <dbReference type="ChEBI" id="CHEBI:71302"/>
    </cofactor>
</comment>
<feature type="non-terminal residue" evidence="12">
    <location>
        <position position="1"/>
    </location>
</feature>
<evidence type="ECO:0000256" key="6">
    <source>
        <dbReference type="ARBA" id="ARBA00023002"/>
    </source>
</evidence>
<dbReference type="AlphaFoldDB" id="A0AAV5T9V9"/>
<feature type="domain" description="2Fe-2S ferredoxin-type" evidence="11">
    <location>
        <begin position="1"/>
        <end position="85"/>
    </location>
</feature>